<organism evidence="1 2">
    <name type="scientific">Methylophilus aquaticus</name>
    <dbReference type="NCBI Taxonomy" id="1971610"/>
    <lineage>
        <taxon>Bacteria</taxon>
        <taxon>Pseudomonadati</taxon>
        <taxon>Pseudomonadota</taxon>
        <taxon>Betaproteobacteria</taxon>
        <taxon>Nitrosomonadales</taxon>
        <taxon>Methylophilaceae</taxon>
        <taxon>Methylophilus</taxon>
    </lineage>
</organism>
<gene>
    <name evidence="1" type="ORF">Q9291_00305</name>
</gene>
<keyword evidence="2" id="KW-1185">Reference proteome</keyword>
<accession>A0ABT9JQ58</accession>
<dbReference type="Proteomes" id="UP001225906">
    <property type="component" value="Unassembled WGS sequence"/>
</dbReference>
<reference evidence="2" key="1">
    <citation type="journal article" date="2019" name="Int. J. Syst. Evol. Microbiol.">
        <title>The Global Catalogue of Microorganisms (GCM) 10K type strain sequencing project: providing services to taxonomists for standard genome sequencing and annotation.</title>
        <authorList>
            <consortium name="The Broad Institute Genomics Platform"/>
            <consortium name="The Broad Institute Genome Sequencing Center for Infectious Disease"/>
            <person name="Wu L."/>
            <person name="Ma J."/>
        </authorList>
    </citation>
    <scope>NUCLEOTIDE SEQUENCE [LARGE SCALE GENOMIC DNA]</scope>
    <source>
        <strain evidence="2">VKM B-3159</strain>
    </source>
</reference>
<dbReference type="EMBL" id="JAVCAP010000001">
    <property type="protein sequence ID" value="MDP8566275.1"/>
    <property type="molecule type" value="Genomic_DNA"/>
</dbReference>
<evidence type="ECO:0000313" key="2">
    <source>
        <dbReference type="Proteomes" id="UP001225906"/>
    </source>
</evidence>
<proteinExistence type="predicted"/>
<protein>
    <submittedName>
        <fullName evidence="1">Uncharacterized protein</fullName>
    </submittedName>
</protein>
<evidence type="ECO:0000313" key="1">
    <source>
        <dbReference type="EMBL" id="MDP8566275.1"/>
    </source>
</evidence>
<comment type="caution">
    <text evidence="1">The sequence shown here is derived from an EMBL/GenBank/DDBJ whole genome shotgun (WGS) entry which is preliminary data.</text>
</comment>
<sequence length="69" mass="7964">MEQAQPHQHPTQPQTHEVWQDMCRICLINGKLVALPYIEASRFDDYEFGATLAAISANRLIRKLLNKKD</sequence>
<dbReference type="RefSeq" id="WP_306387972.1">
    <property type="nucleotide sequence ID" value="NZ_JAVCAP010000001.1"/>
</dbReference>
<name>A0ABT9JQ58_9PROT</name>